<accession>A0A1I5U8V5</accession>
<dbReference type="AlphaFoldDB" id="A0A1I5U8V5"/>
<evidence type="ECO:0000313" key="3">
    <source>
        <dbReference type="Proteomes" id="UP000199306"/>
    </source>
</evidence>
<name>A0A1I5U8V5_9BACT</name>
<organism evidence="2 3">
    <name type="scientific">Pseudarcicella hirudinis</name>
    <dbReference type="NCBI Taxonomy" id="1079859"/>
    <lineage>
        <taxon>Bacteria</taxon>
        <taxon>Pseudomonadati</taxon>
        <taxon>Bacteroidota</taxon>
        <taxon>Cytophagia</taxon>
        <taxon>Cytophagales</taxon>
        <taxon>Flectobacillaceae</taxon>
        <taxon>Pseudarcicella</taxon>
    </lineage>
</organism>
<feature type="transmembrane region" description="Helical" evidence="1">
    <location>
        <begin position="35"/>
        <end position="58"/>
    </location>
</feature>
<dbReference type="NCBIfam" id="NF047765">
    <property type="entry name" value="LIC_13387_fam"/>
    <property type="match status" value="1"/>
</dbReference>
<keyword evidence="1" id="KW-1133">Transmembrane helix</keyword>
<feature type="transmembrane region" description="Helical" evidence="1">
    <location>
        <begin position="70"/>
        <end position="88"/>
    </location>
</feature>
<dbReference type="Proteomes" id="UP000199306">
    <property type="component" value="Unassembled WGS sequence"/>
</dbReference>
<dbReference type="EMBL" id="FOXH01000007">
    <property type="protein sequence ID" value="SFP91680.1"/>
    <property type="molecule type" value="Genomic_DNA"/>
</dbReference>
<dbReference type="InterPro" id="IPR058068">
    <property type="entry name" value="LIC_13387-like"/>
</dbReference>
<keyword evidence="3" id="KW-1185">Reference proteome</keyword>
<keyword evidence="1" id="KW-0812">Transmembrane</keyword>
<sequence>MKPTAENETERQLLDLFQNYKKDYGAGFVRSTSQLVTGLSACFTMMCLLGGLVLVYLLKKKVSAEIMEGILNIYLVVYGIYLIVTIVFTFLPPIIFIALVFLTLLIAKLKIAKRY</sequence>
<proteinExistence type="predicted"/>
<reference evidence="2 3" key="1">
    <citation type="submission" date="2016-10" db="EMBL/GenBank/DDBJ databases">
        <authorList>
            <person name="de Groot N.N."/>
        </authorList>
    </citation>
    <scope>NUCLEOTIDE SEQUENCE [LARGE SCALE GENOMIC DNA]</scope>
    <source>
        <strain evidence="3">E92,LMG 26720,CCM 7988</strain>
    </source>
</reference>
<keyword evidence="1" id="KW-0472">Membrane</keyword>
<protein>
    <submittedName>
        <fullName evidence="2">Uncharacterized protein</fullName>
    </submittedName>
</protein>
<gene>
    <name evidence="2" type="ORF">SAMN04515674_10754</name>
</gene>
<evidence type="ECO:0000256" key="1">
    <source>
        <dbReference type="SAM" id="Phobius"/>
    </source>
</evidence>
<feature type="transmembrane region" description="Helical" evidence="1">
    <location>
        <begin position="94"/>
        <end position="111"/>
    </location>
</feature>
<evidence type="ECO:0000313" key="2">
    <source>
        <dbReference type="EMBL" id="SFP91680.1"/>
    </source>
</evidence>